<dbReference type="AlphaFoldDB" id="A0A4R6N916"/>
<protein>
    <submittedName>
        <fullName evidence="1">Cysteine-rich CWC protein</fullName>
    </submittedName>
</protein>
<evidence type="ECO:0000313" key="2">
    <source>
        <dbReference type="Proteomes" id="UP000295357"/>
    </source>
</evidence>
<evidence type="ECO:0000313" key="1">
    <source>
        <dbReference type="EMBL" id="TDP11516.1"/>
    </source>
</evidence>
<reference evidence="1 2" key="1">
    <citation type="submission" date="2019-03" db="EMBL/GenBank/DDBJ databases">
        <title>Genomic Encyclopedia of Type Strains, Phase IV (KMG-IV): sequencing the most valuable type-strain genomes for metagenomic binning, comparative biology and taxonomic classification.</title>
        <authorList>
            <person name="Goeker M."/>
        </authorList>
    </citation>
    <scope>NUCLEOTIDE SEQUENCE [LARGE SCALE GENOMIC DNA]</scope>
    <source>
        <strain evidence="1 2">DSM 25082</strain>
    </source>
</reference>
<organism evidence="1 2">
    <name type="scientific">Roseateles asaccharophilus</name>
    <dbReference type="NCBI Taxonomy" id="582607"/>
    <lineage>
        <taxon>Bacteria</taxon>
        <taxon>Pseudomonadati</taxon>
        <taxon>Pseudomonadota</taxon>
        <taxon>Betaproteobacteria</taxon>
        <taxon>Burkholderiales</taxon>
        <taxon>Sphaerotilaceae</taxon>
        <taxon>Roseateles</taxon>
    </lineage>
</organism>
<comment type="caution">
    <text evidence="1">The sequence shown here is derived from an EMBL/GenBank/DDBJ whole genome shotgun (WGS) entry which is preliminary data.</text>
</comment>
<dbReference type="Pfam" id="PF14375">
    <property type="entry name" value="Cys_rich_CWC"/>
    <property type="match status" value="1"/>
</dbReference>
<accession>A0A4R6N916</accession>
<dbReference type="EMBL" id="SNXE01000003">
    <property type="protein sequence ID" value="TDP11516.1"/>
    <property type="molecule type" value="Genomic_DNA"/>
</dbReference>
<gene>
    <name evidence="1" type="ORF">DFR39_103447</name>
</gene>
<dbReference type="Proteomes" id="UP000295357">
    <property type="component" value="Unassembled WGS sequence"/>
</dbReference>
<name>A0A4R6N916_9BURK</name>
<dbReference type="InterPro" id="IPR032720">
    <property type="entry name" value="Cys_rich_CWC"/>
</dbReference>
<proteinExistence type="predicted"/>
<dbReference type="RefSeq" id="WP_133603402.1">
    <property type="nucleotide sequence ID" value="NZ_JAUFPJ010000006.1"/>
</dbReference>
<keyword evidence="2" id="KW-1185">Reference proteome</keyword>
<sequence length="76" mass="8311">MSLPGSCLPENARCPRCGGDFHCGASEGLCDCFELRLDEPLRQELARRYSGCLCMACLRELAQPTRPAKLPNSTPP</sequence>
<dbReference type="OrthoDB" id="331868at2"/>